<gene>
    <name evidence="3" type="ORF">CBER1_03479</name>
</gene>
<dbReference type="InterPro" id="IPR036020">
    <property type="entry name" value="WW_dom_sf"/>
</dbReference>
<reference evidence="4" key="1">
    <citation type="journal article" date="2017" name="bioRxiv">
        <title>Conservation of a gene cluster reveals novel cercosporin biosynthetic mechanisms and extends production to the genus Colletotrichum.</title>
        <authorList>
            <person name="de Jonge R."/>
            <person name="Ebert M.K."/>
            <person name="Huitt-Roehl C.R."/>
            <person name="Pal P."/>
            <person name="Suttle J.C."/>
            <person name="Spanner R.E."/>
            <person name="Neubauer J.D."/>
            <person name="Jurick W.M.II."/>
            <person name="Stott K.A."/>
            <person name="Secor G.A."/>
            <person name="Thomma B.P.H.J."/>
            <person name="Van de Peer Y."/>
            <person name="Townsend C.A."/>
            <person name="Bolton M.D."/>
        </authorList>
    </citation>
    <scope>NUCLEOTIDE SEQUENCE [LARGE SCALE GENOMIC DNA]</scope>
    <source>
        <strain evidence="4">CBS538.71</strain>
    </source>
</reference>
<evidence type="ECO:0000313" key="4">
    <source>
        <dbReference type="Proteomes" id="UP000237631"/>
    </source>
</evidence>
<evidence type="ECO:0000313" key="3">
    <source>
        <dbReference type="EMBL" id="PPJ60697.1"/>
    </source>
</evidence>
<feature type="domain" description="WW" evidence="2">
    <location>
        <begin position="113"/>
        <end position="146"/>
    </location>
</feature>
<feature type="compositionally biased region" description="Basic and acidic residues" evidence="1">
    <location>
        <begin position="267"/>
        <end position="279"/>
    </location>
</feature>
<protein>
    <recommendedName>
        <fullName evidence="2">WW domain-containing protein</fullName>
    </recommendedName>
</protein>
<feature type="compositionally biased region" description="Basic and acidic residues" evidence="1">
    <location>
        <begin position="170"/>
        <end position="180"/>
    </location>
</feature>
<comment type="caution">
    <text evidence="3">The sequence shown here is derived from an EMBL/GenBank/DDBJ whole genome shotgun (WGS) entry which is preliminary data.</text>
</comment>
<sequence length="324" mass="34537">MLLLAAETPRPDEGSNINICCFGPVAASAEDSDICHFGQADTSANDVHFYTFVQAAASADDVRFCASGPATASRDGITLCSCGSAATSADGIGFCSSVSGANSADDAYFCSLGQLPPGWDEMYDFFTNQPYFVSPTGHRQWRDPRQAPPPPLPLPSVSVIQPHGLPSMNENKRKREEEHVQGLSIPLGPRGDGSDSSTASLASSAPIVAADVPPSVNASWPTMPRAMRASSSRLPLRQESLPLFEDDENIPPHAVDEATEIPNPAPLKREREASSEMHHGVPVISELRQPPARASFTSTSRRPSPYAVDRRVGSSRPKGKGRAE</sequence>
<keyword evidence="4" id="KW-1185">Reference proteome</keyword>
<accession>A0A2S6CLU0</accession>
<name>A0A2S6CLU0_9PEZI</name>
<feature type="region of interest" description="Disordered" evidence="1">
    <location>
        <begin position="136"/>
        <end position="202"/>
    </location>
</feature>
<dbReference type="PROSITE" id="PS50020">
    <property type="entry name" value="WW_DOMAIN_2"/>
    <property type="match status" value="1"/>
</dbReference>
<dbReference type="SUPFAM" id="SSF51045">
    <property type="entry name" value="WW domain"/>
    <property type="match status" value="1"/>
</dbReference>
<dbReference type="EMBL" id="PNEN01000230">
    <property type="protein sequence ID" value="PPJ60697.1"/>
    <property type="molecule type" value="Genomic_DNA"/>
</dbReference>
<dbReference type="AlphaFoldDB" id="A0A2S6CLU0"/>
<dbReference type="Proteomes" id="UP000237631">
    <property type="component" value="Unassembled WGS sequence"/>
</dbReference>
<feature type="region of interest" description="Disordered" evidence="1">
    <location>
        <begin position="254"/>
        <end position="324"/>
    </location>
</feature>
<dbReference type="InterPro" id="IPR001202">
    <property type="entry name" value="WW_dom"/>
</dbReference>
<proteinExistence type="predicted"/>
<evidence type="ECO:0000256" key="1">
    <source>
        <dbReference type="SAM" id="MobiDB-lite"/>
    </source>
</evidence>
<evidence type="ECO:0000259" key="2">
    <source>
        <dbReference type="PROSITE" id="PS50020"/>
    </source>
</evidence>
<organism evidence="3 4">
    <name type="scientific">Cercospora berteroae</name>
    <dbReference type="NCBI Taxonomy" id="357750"/>
    <lineage>
        <taxon>Eukaryota</taxon>
        <taxon>Fungi</taxon>
        <taxon>Dikarya</taxon>
        <taxon>Ascomycota</taxon>
        <taxon>Pezizomycotina</taxon>
        <taxon>Dothideomycetes</taxon>
        <taxon>Dothideomycetidae</taxon>
        <taxon>Mycosphaerellales</taxon>
        <taxon>Mycosphaerellaceae</taxon>
        <taxon>Cercospora</taxon>
    </lineage>
</organism>